<dbReference type="CDD" id="cd07572">
    <property type="entry name" value="nit"/>
    <property type="match status" value="1"/>
</dbReference>
<gene>
    <name evidence="3" type="ORF">CONCODRAFT_44066</name>
</gene>
<evidence type="ECO:0000313" key="3">
    <source>
        <dbReference type="EMBL" id="KXN66115.1"/>
    </source>
</evidence>
<dbReference type="EMBL" id="KQ964765">
    <property type="protein sequence ID" value="KXN66115.1"/>
    <property type="molecule type" value="Genomic_DNA"/>
</dbReference>
<dbReference type="PROSITE" id="PS50263">
    <property type="entry name" value="CN_HYDROLASE"/>
    <property type="match status" value="1"/>
</dbReference>
<evidence type="ECO:0000256" key="1">
    <source>
        <dbReference type="ARBA" id="ARBA00022801"/>
    </source>
</evidence>
<keyword evidence="1" id="KW-0378">Hydrolase</keyword>
<dbReference type="InterPro" id="IPR003010">
    <property type="entry name" value="C-N_Hydrolase"/>
</dbReference>
<proteinExistence type="predicted"/>
<reference evidence="3 4" key="1">
    <citation type="journal article" date="2015" name="Genome Biol. Evol.">
        <title>Phylogenomic analyses indicate that early fungi evolved digesting cell walls of algal ancestors of land plants.</title>
        <authorList>
            <person name="Chang Y."/>
            <person name="Wang S."/>
            <person name="Sekimoto S."/>
            <person name="Aerts A.L."/>
            <person name="Choi C."/>
            <person name="Clum A."/>
            <person name="LaButti K.M."/>
            <person name="Lindquist E.A."/>
            <person name="Yee Ngan C."/>
            <person name="Ohm R.A."/>
            <person name="Salamov A.A."/>
            <person name="Grigoriev I.V."/>
            <person name="Spatafora J.W."/>
            <person name="Berbee M.L."/>
        </authorList>
    </citation>
    <scope>NUCLEOTIDE SEQUENCE [LARGE SCALE GENOMIC DNA]</scope>
    <source>
        <strain evidence="3 4">NRRL 28638</strain>
    </source>
</reference>
<keyword evidence="4" id="KW-1185">Reference proteome</keyword>
<dbReference type="GO" id="GO:0110050">
    <property type="term" value="F:deaminated glutathione amidase activity"/>
    <property type="evidence" value="ECO:0007669"/>
    <property type="project" value="EnsemblFungi"/>
</dbReference>
<dbReference type="InterPro" id="IPR001110">
    <property type="entry name" value="UPF0012_CS"/>
</dbReference>
<evidence type="ECO:0000259" key="2">
    <source>
        <dbReference type="PROSITE" id="PS50263"/>
    </source>
</evidence>
<sequence>MSTKNFHKLAIAQLCSTDDVPKNLQICKDLISQAKEKEASAIFFPEATDFIGKNFQQGLTLTHEHSEKFIEGLKETAKDKEIWVGVGVHQKAKVEDKLLNSYLLINSLGEIAQTYNKIHLFDIDIPNGPKLKESDKTLAGDKILEPVDTPFGKVGLAICYDIRFPQMSLKLRELGADIILYPSAFTVKTGEAHWEILNRCRAIETQTYVISPAQSGKHNEKRESYGHSMVIDPWGKKLIDLEKTLLEESKLEVFDYDPELIKNCRLNMPILNHFRKDTY</sequence>
<dbReference type="Pfam" id="PF00795">
    <property type="entry name" value="CN_hydrolase"/>
    <property type="match status" value="1"/>
</dbReference>
<dbReference type="SUPFAM" id="SSF56317">
    <property type="entry name" value="Carbon-nitrogen hydrolase"/>
    <property type="match status" value="1"/>
</dbReference>
<dbReference type="InterPro" id="IPR036526">
    <property type="entry name" value="C-N_Hydrolase_sf"/>
</dbReference>
<dbReference type="InterPro" id="IPR045254">
    <property type="entry name" value="Nit1/2_C-N_Hydrolase"/>
</dbReference>
<name>A0A137NTI4_CONC2</name>
<dbReference type="PROSITE" id="PS01227">
    <property type="entry name" value="UPF0012"/>
    <property type="match status" value="1"/>
</dbReference>
<dbReference type="GO" id="GO:0043605">
    <property type="term" value="P:amide catabolic process"/>
    <property type="evidence" value="ECO:0007669"/>
    <property type="project" value="EnsemblFungi"/>
</dbReference>
<dbReference type="PANTHER" id="PTHR23088">
    <property type="entry name" value="NITRILASE-RELATED"/>
    <property type="match status" value="1"/>
</dbReference>
<dbReference type="STRING" id="796925.A0A137NTI4"/>
<dbReference type="Gene3D" id="3.60.110.10">
    <property type="entry name" value="Carbon-nitrogen hydrolase"/>
    <property type="match status" value="1"/>
</dbReference>
<protein>
    <submittedName>
        <fullName evidence="3">Nitrilase and fragile histidine triad fusion protein NitFhit-like protein</fullName>
    </submittedName>
</protein>
<dbReference type="Proteomes" id="UP000070444">
    <property type="component" value="Unassembled WGS sequence"/>
</dbReference>
<dbReference type="PANTHER" id="PTHR23088:SF27">
    <property type="entry name" value="DEAMINATED GLUTATHIONE AMIDASE"/>
    <property type="match status" value="1"/>
</dbReference>
<accession>A0A137NTI4</accession>
<evidence type="ECO:0000313" key="4">
    <source>
        <dbReference type="Proteomes" id="UP000070444"/>
    </source>
</evidence>
<feature type="domain" description="CN hydrolase" evidence="2">
    <location>
        <begin position="7"/>
        <end position="258"/>
    </location>
</feature>
<dbReference type="AlphaFoldDB" id="A0A137NTI4"/>
<organism evidence="3 4">
    <name type="scientific">Conidiobolus coronatus (strain ATCC 28846 / CBS 209.66 / NRRL 28638)</name>
    <name type="common">Delacroixia coronata</name>
    <dbReference type="NCBI Taxonomy" id="796925"/>
    <lineage>
        <taxon>Eukaryota</taxon>
        <taxon>Fungi</taxon>
        <taxon>Fungi incertae sedis</taxon>
        <taxon>Zoopagomycota</taxon>
        <taxon>Entomophthoromycotina</taxon>
        <taxon>Entomophthoromycetes</taxon>
        <taxon>Entomophthorales</taxon>
        <taxon>Ancylistaceae</taxon>
        <taxon>Conidiobolus</taxon>
    </lineage>
</organism>
<dbReference type="OMA" id="MRVAVCQ"/>
<dbReference type="OrthoDB" id="10250282at2759"/>